<evidence type="ECO:0000313" key="2">
    <source>
        <dbReference type="Proteomes" id="UP000321393"/>
    </source>
</evidence>
<evidence type="ECO:0000313" key="1">
    <source>
        <dbReference type="EMBL" id="KAA0051540.1"/>
    </source>
</evidence>
<accession>A0A5A7U8R1</accession>
<organism evidence="1 2">
    <name type="scientific">Cucumis melo var. makuwa</name>
    <name type="common">Oriental melon</name>
    <dbReference type="NCBI Taxonomy" id="1194695"/>
    <lineage>
        <taxon>Eukaryota</taxon>
        <taxon>Viridiplantae</taxon>
        <taxon>Streptophyta</taxon>
        <taxon>Embryophyta</taxon>
        <taxon>Tracheophyta</taxon>
        <taxon>Spermatophyta</taxon>
        <taxon>Magnoliopsida</taxon>
        <taxon>eudicotyledons</taxon>
        <taxon>Gunneridae</taxon>
        <taxon>Pentapetalae</taxon>
        <taxon>rosids</taxon>
        <taxon>fabids</taxon>
        <taxon>Cucurbitales</taxon>
        <taxon>Cucurbitaceae</taxon>
        <taxon>Benincaseae</taxon>
        <taxon>Cucumis</taxon>
    </lineage>
</organism>
<dbReference type="EMBL" id="SSTE01011259">
    <property type="protein sequence ID" value="KAA0051540.1"/>
    <property type="molecule type" value="Genomic_DNA"/>
</dbReference>
<dbReference type="Proteomes" id="UP000321393">
    <property type="component" value="Unassembled WGS sequence"/>
</dbReference>
<proteinExistence type="predicted"/>
<name>A0A5A7U8R1_CUCMM</name>
<comment type="caution">
    <text evidence="1">The sequence shown here is derived from an EMBL/GenBank/DDBJ whole genome shotgun (WGS) entry which is preliminary data.</text>
</comment>
<sequence>MLQKNIFNNKNVSVTPQFSSHATAHLTFSILLAPPVGLSAISASTTRCISSSVHRPMQSRGRRASLFDRRRVKSKTSRVNEVTLKFWGVTASVVGANSPLFGWIRLDVELNKDFSYSSDDLVWTVGVTVNFTYWVAYLKGTVSFGIPRLICVSFGITRLICASFGITRLICASDGITRLINVRVWRGADQRGERRMCEGHMNTSSFFMLPLTEMPPRRGTCRGGRGGQGRGAGRVQPERFSDLIMHQLSPAAPTPTPVVPQVVPDQLSCPEDQKVQYDIFMLIDKGTAWWVTIERMLGGDMGQITWKQFKESFYTKFSSASLRDAKWQEFLNLE</sequence>
<protein>
    <submittedName>
        <fullName evidence="1">Ty3-gypsy retrotransposon protein</fullName>
    </submittedName>
</protein>
<gene>
    <name evidence="1" type="ORF">E6C27_scaffold174G00710</name>
</gene>
<dbReference type="AlphaFoldDB" id="A0A5A7U8R1"/>
<reference evidence="1 2" key="1">
    <citation type="submission" date="2019-08" db="EMBL/GenBank/DDBJ databases">
        <title>Draft genome sequences of two oriental melons (Cucumis melo L. var makuwa).</title>
        <authorList>
            <person name="Kwon S.-Y."/>
        </authorList>
    </citation>
    <scope>NUCLEOTIDE SEQUENCE [LARGE SCALE GENOMIC DNA]</scope>
    <source>
        <strain evidence="2">cv. SW 3</strain>
        <tissue evidence="1">Leaf</tissue>
    </source>
</reference>